<reference evidence="1" key="1">
    <citation type="journal article" date="2023" name="IScience">
        <title>Live-bearing cockroach genome reveals convergent evolutionary mechanisms linked to viviparity in insects and beyond.</title>
        <authorList>
            <person name="Fouks B."/>
            <person name="Harrison M.C."/>
            <person name="Mikhailova A.A."/>
            <person name="Marchal E."/>
            <person name="English S."/>
            <person name="Carruthers M."/>
            <person name="Jennings E.C."/>
            <person name="Chiamaka E.L."/>
            <person name="Frigard R.A."/>
            <person name="Pippel M."/>
            <person name="Attardo G.M."/>
            <person name="Benoit J.B."/>
            <person name="Bornberg-Bauer E."/>
            <person name="Tobe S.S."/>
        </authorList>
    </citation>
    <scope>NUCLEOTIDE SEQUENCE</scope>
    <source>
        <strain evidence="1">Stay&amp;Tobe</strain>
    </source>
</reference>
<dbReference type="AlphaFoldDB" id="A0AAD7Z8L5"/>
<gene>
    <name evidence="1" type="ORF">L9F63_007317</name>
</gene>
<proteinExistence type="predicted"/>
<accession>A0AAD7Z8L5</accession>
<comment type="caution">
    <text evidence="1">The sequence shown here is derived from an EMBL/GenBank/DDBJ whole genome shotgun (WGS) entry which is preliminary data.</text>
</comment>
<keyword evidence="2" id="KW-1185">Reference proteome</keyword>
<feature type="non-terminal residue" evidence="1">
    <location>
        <position position="1"/>
    </location>
</feature>
<reference evidence="1" key="2">
    <citation type="submission" date="2023-05" db="EMBL/GenBank/DDBJ databases">
        <authorList>
            <person name="Fouks B."/>
        </authorList>
    </citation>
    <scope>NUCLEOTIDE SEQUENCE</scope>
    <source>
        <strain evidence="1">Stay&amp;Tobe</strain>
        <tissue evidence="1">Testes</tissue>
    </source>
</reference>
<evidence type="ECO:0000313" key="1">
    <source>
        <dbReference type="EMBL" id="KAJ9575776.1"/>
    </source>
</evidence>
<organism evidence="1 2">
    <name type="scientific">Diploptera punctata</name>
    <name type="common">Pacific beetle cockroach</name>
    <dbReference type="NCBI Taxonomy" id="6984"/>
    <lineage>
        <taxon>Eukaryota</taxon>
        <taxon>Metazoa</taxon>
        <taxon>Ecdysozoa</taxon>
        <taxon>Arthropoda</taxon>
        <taxon>Hexapoda</taxon>
        <taxon>Insecta</taxon>
        <taxon>Pterygota</taxon>
        <taxon>Neoptera</taxon>
        <taxon>Polyneoptera</taxon>
        <taxon>Dictyoptera</taxon>
        <taxon>Blattodea</taxon>
        <taxon>Blaberoidea</taxon>
        <taxon>Blaberidae</taxon>
        <taxon>Diplopterinae</taxon>
        <taxon>Diploptera</taxon>
    </lineage>
</organism>
<feature type="non-terminal residue" evidence="1">
    <location>
        <position position="59"/>
    </location>
</feature>
<dbReference type="Proteomes" id="UP001233999">
    <property type="component" value="Unassembled WGS sequence"/>
</dbReference>
<dbReference type="EMBL" id="JASPKZ010009820">
    <property type="protein sequence ID" value="KAJ9575776.1"/>
    <property type="molecule type" value="Genomic_DNA"/>
</dbReference>
<protein>
    <submittedName>
        <fullName evidence="1">Uncharacterized protein</fullName>
    </submittedName>
</protein>
<sequence>QHDFCLMSTNSCDVSGATRNFTNQFLNSDSKRLNFIEKNVMAGIMVVFYSNGDFWSTFI</sequence>
<evidence type="ECO:0000313" key="2">
    <source>
        <dbReference type="Proteomes" id="UP001233999"/>
    </source>
</evidence>
<name>A0AAD7Z8L5_DIPPU</name>